<feature type="domain" description="DUF58" evidence="3">
    <location>
        <begin position="371"/>
        <end position="457"/>
    </location>
</feature>
<sequence>MSDPVEPDEATVRRSDLRGPSSSTPPTPAAPAAPATPAPPAAPATPVPERTRSRSAAPQQDEPEATVSRSSLKVRPAQDQPSRRQASGATATGGSRWRSLLGLRQPEVDTQAVRRNDPPASTGGRSTRLRPELPTITLPRVQIPAAITQGGARLLDLTGERIKPLADRAAPVWRPVANTLAWVSPLGWTVLVLGLVAWFLASRYGWAELSMIAVACLVLFLACVALAIGHAKVEIRTDVDPTRVTVGDPATGRIEVRNLSGRGMLPLLVELPVGRSAARFTLPSLGSGKSHEELFVVPTERRGVIQVGPATTVHGDPLGLVRRTMEWTEQTELFVHPMTTSLEPLGAGLLRDLEGQVTPDLSMSDLAFHALREYQPGDDRRYIHWRSSAKHDRLLVRQFLDTRRSHVAVVVDTTPEVYTGEDAAVELAISCAASLAVRSIMDEQDTTIVCHDQQISRATAPLTLDTFARASVGPVDIFGSAGDAAALAPDASVAILVTGSHRPFIQVQRALAQFEVEVIRVALVIDPDAQVGVRHAGGLTILTVRELADLRRVLFSGVLA</sequence>
<comment type="caution">
    <text evidence="4">The sequence shown here is derived from an EMBL/GenBank/DDBJ whole genome shotgun (WGS) entry which is preliminary data.</text>
</comment>
<keyword evidence="2" id="KW-0472">Membrane</keyword>
<protein>
    <recommendedName>
        <fullName evidence="3">DUF58 domain-containing protein</fullName>
    </recommendedName>
</protein>
<feature type="transmembrane region" description="Helical" evidence="2">
    <location>
        <begin position="180"/>
        <end position="200"/>
    </location>
</feature>
<feature type="region of interest" description="Disordered" evidence="1">
    <location>
        <begin position="1"/>
        <end position="130"/>
    </location>
</feature>
<dbReference type="Proteomes" id="UP000321793">
    <property type="component" value="Unassembled WGS sequence"/>
</dbReference>
<dbReference type="Pfam" id="PF01882">
    <property type="entry name" value="DUF58"/>
    <property type="match status" value="1"/>
</dbReference>
<accession>A0A512SZ33</accession>
<gene>
    <name evidence="4" type="ORF">KLO01_12320</name>
</gene>
<feature type="compositionally biased region" description="Polar residues" evidence="1">
    <location>
        <begin position="79"/>
        <end position="93"/>
    </location>
</feature>
<evidence type="ECO:0000259" key="3">
    <source>
        <dbReference type="Pfam" id="PF01882"/>
    </source>
</evidence>
<dbReference type="PANTHER" id="PTHR34351:SF1">
    <property type="entry name" value="SLR1927 PROTEIN"/>
    <property type="match status" value="1"/>
</dbReference>
<evidence type="ECO:0000256" key="1">
    <source>
        <dbReference type="SAM" id="MobiDB-lite"/>
    </source>
</evidence>
<keyword evidence="5" id="KW-1185">Reference proteome</keyword>
<dbReference type="AlphaFoldDB" id="A0A512SZ33"/>
<dbReference type="EMBL" id="BKBA01000004">
    <property type="protein sequence ID" value="GEQ13185.1"/>
    <property type="molecule type" value="Genomic_DNA"/>
</dbReference>
<proteinExistence type="predicted"/>
<dbReference type="InterPro" id="IPR002881">
    <property type="entry name" value="DUF58"/>
</dbReference>
<keyword evidence="2" id="KW-0812">Transmembrane</keyword>
<organism evidence="4 5">
    <name type="scientific">Knoellia locipacati</name>
    <dbReference type="NCBI Taxonomy" id="882824"/>
    <lineage>
        <taxon>Bacteria</taxon>
        <taxon>Bacillati</taxon>
        <taxon>Actinomycetota</taxon>
        <taxon>Actinomycetes</taxon>
        <taxon>Micrococcales</taxon>
        <taxon>Intrasporangiaceae</taxon>
        <taxon>Knoellia</taxon>
    </lineage>
</organism>
<evidence type="ECO:0000313" key="5">
    <source>
        <dbReference type="Proteomes" id="UP000321793"/>
    </source>
</evidence>
<reference evidence="4 5" key="1">
    <citation type="submission" date="2019-07" db="EMBL/GenBank/DDBJ databases">
        <title>Whole genome shotgun sequence of Knoellia locipacati NBRC 109775.</title>
        <authorList>
            <person name="Hosoyama A."/>
            <person name="Uohara A."/>
            <person name="Ohji S."/>
            <person name="Ichikawa N."/>
        </authorList>
    </citation>
    <scope>NUCLEOTIDE SEQUENCE [LARGE SCALE GENOMIC DNA]</scope>
    <source>
        <strain evidence="4 5">NBRC 109775</strain>
    </source>
</reference>
<dbReference type="PANTHER" id="PTHR34351">
    <property type="entry name" value="SLR1927 PROTEIN-RELATED"/>
    <property type="match status" value="1"/>
</dbReference>
<evidence type="ECO:0000313" key="4">
    <source>
        <dbReference type="EMBL" id="GEQ13185.1"/>
    </source>
</evidence>
<dbReference type="OrthoDB" id="9812729at2"/>
<keyword evidence="2" id="KW-1133">Transmembrane helix</keyword>
<feature type="compositionally biased region" description="Pro residues" evidence="1">
    <location>
        <begin position="23"/>
        <end position="46"/>
    </location>
</feature>
<dbReference type="RefSeq" id="WP_147063250.1">
    <property type="nucleotide sequence ID" value="NZ_BAABDN010000001.1"/>
</dbReference>
<evidence type="ECO:0000256" key="2">
    <source>
        <dbReference type="SAM" id="Phobius"/>
    </source>
</evidence>
<feature type="transmembrane region" description="Helical" evidence="2">
    <location>
        <begin position="206"/>
        <end position="228"/>
    </location>
</feature>
<name>A0A512SZ33_9MICO</name>